<gene>
    <name evidence="1" type="ordered locus">AM1_0740</name>
</gene>
<evidence type="ECO:0000313" key="2">
    <source>
        <dbReference type="Proteomes" id="UP000000268"/>
    </source>
</evidence>
<evidence type="ECO:0008006" key="3">
    <source>
        <dbReference type="Google" id="ProtNLM"/>
    </source>
</evidence>
<dbReference type="EMBL" id="CP000828">
    <property type="protein sequence ID" value="ABW25784.1"/>
    <property type="molecule type" value="Genomic_DNA"/>
</dbReference>
<protein>
    <recommendedName>
        <fullName evidence="3">PEP-CTERM protein-sorting domain-containing protein</fullName>
    </recommendedName>
</protein>
<accession>B0CF97</accession>
<dbReference type="AlphaFoldDB" id="B0CF97"/>
<proteinExistence type="predicted"/>
<dbReference type="KEGG" id="amr:AM1_0740"/>
<organism evidence="1 2">
    <name type="scientific">Acaryochloris marina (strain MBIC 11017)</name>
    <dbReference type="NCBI Taxonomy" id="329726"/>
    <lineage>
        <taxon>Bacteria</taxon>
        <taxon>Bacillati</taxon>
        <taxon>Cyanobacteriota</taxon>
        <taxon>Cyanophyceae</taxon>
        <taxon>Acaryochloridales</taxon>
        <taxon>Acaryochloridaceae</taxon>
        <taxon>Acaryochloris</taxon>
    </lineage>
</organism>
<sequence length="82" mass="8888">MKVAVSQFNNFYNRSMGNLPQTGFEIQNNPNFTATNGCSAGQFRDVTGDSRTNQWVAGVPESSTILVSGLALGILGSVKYRR</sequence>
<keyword evidence="2" id="KW-1185">Reference proteome</keyword>
<dbReference type="HOGENOM" id="CLU_2550502_0_0_3"/>
<name>B0CF97_ACAM1</name>
<evidence type="ECO:0000313" key="1">
    <source>
        <dbReference type="EMBL" id="ABW25784.1"/>
    </source>
</evidence>
<reference evidence="1 2" key="1">
    <citation type="journal article" date="2008" name="Proc. Natl. Acad. Sci. U.S.A.">
        <title>Niche adaptation and genome expansion in the chlorophyll d-producing cyanobacterium Acaryochloris marina.</title>
        <authorList>
            <person name="Swingley W.D."/>
            <person name="Chen M."/>
            <person name="Cheung P.C."/>
            <person name="Conrad A.L."/>
            <person name="Dejesa L.C."/>
            <person name="Hao J."/>
            <person name="Honchak B.M."/>
            <person name="Karbach L.E."/>
            <person name="Kurdoglu A."/>
            <person name="Lahiri S."/>
            <person name="Mastrian S.D."/>
            <person name="Miyashita H."/>
            <person name="Page L."/>
            <person name="Ramakrishna P."/>
            <person name="Satoh S."/>
            <person name="Sattley W.M."/>
            <person name="Shimada Y."/>
            <person name="Taylor H.L."/>
            <person name="Tomo T."/>
            <person name="Tsuchiya T."/>
            <person name="Wang Z.T."/>
            <person name="Raymond J."/>
            <person name="Mimuro M."/>
            <person name="Blankenship R.E."/>
            <person name="Touchman J.W."/>
        </authorList>
    </citation>
    <scope>NUCLEOTIDE SEQUENCE [LARGE SCALE GENOMIC DNA]</scope>
    <source>
        <strain evidence="2">MBIC 11017</strain>
    </source>
</reference>
<dbReference type="Proteomes" id="UP000000268">
    <property type="component" value="Chromosome"/>
</dbReference>